<reference evidence="9" key="1">
    <citation type="journal article" date="2019" name="Int. J. Syst. Evol. Microbiol.">
        <title>The Global Catalogue of Microorganisms (GCM) 10K type strain sequencing project: providing services to taxonomists for standard genome sequencing and annotation.</title>
        <authorList>
            <consortium name="The Broad Institute Genomics Platform"/>
            <consortium name="The Broad Institute Genome Sequencing Center for Infectious Disease"/>
            <person name="Wu L."/>
            <person name="Ma J."/>
        </authorList>
    </citation>
    <scope>NUCLEOTIDE SEQUENCE [LARGE SCALE GENOMIC DNA]</scope>
    <source>
        <strain evidence="9">JCM 16902</strain>
    </source>
</reference>
<organism evidence="8 9">
    <name type="scientific">Kineosporia mesophila</name>
    <dbReference type="NCBI Taxonomy" id="566012"/>
    <lineage>
        <taxon>Bacteria</taxon>
        <taxon>Bacillati</taxon>
        <taxon>Actinomycetota</taxon>
        <taxon>Actinomycetes</taxon>
        <taxon>Kineosporiales</taxon>
        <taxon>Kineosporiaceae</taxon>
        <taxon>Kineosporia</taxon>
    </lineage>
</organism>
<dbReference type="Pfam" id="PF03073">
    <property type="entry name" value="TspO_MBR"/>
    <property type="match status" value="1"/>
</dbReference>
<feature type="chain" id="PRO_5045319801" description="Tryptophan-rich sensory protein" evidence="7">
    <location>
        <begin position="22"/>
        <end position="174"/>
    </location>
</feature>
<evidence type="ECO:0008006" key="10">
    <source>
        <dbReference type="Google" id="ProtNLM"/>
    </source>
</evidence>
<dbReference type="RefSeq" id="WP_231481510.1">
    <property type="nucleotide sequence ID" value="NZ_BAAAZO010000012.1"/>
</dbReference>
<evidence type="ECO:0000256" key="7">
    <source>
        <dbReference type="SAM" id="SignalP"/>
    </source>
</evidence>
<evidence type="ECO:0000313" key="8">
    <source>
        <dbReference type="EMBL" id="GAA3638048.1"/>
    </source>
</evidence>
<keyword evidence="9" id="KW-1185">Reference proteome</keyword>
<protein>
    <recommendedName>
        <fullName evidence="10">Tryptophan-rich sensory protein</fullName>
    </recommendedName>
</protein>
<keyword evidence="4 6" id="KW-1133">Transmembrane helix</keyword>
<accession>A0ABP7AQI6</accession>
<comment type="similarity">
    <text evidence="2">Belongs to the TspO/BZRP family.</text>
</comment>
<proteinExistence type="inferred from homology"/>
<name>A0ABP7AQI6_9ACTN</name>
<comment type="subcellular location">
    <subcellularLocation>
        <location evidence="1">Membrane</location>
        <topology evidence="1">Multi-pass membrane protein</topology>
    </subcellularLocation>
</comment>
<evidence type="ECO:0000256" key="6">
    <source>
        <dbReference type="SAM" id="Phobius"/>
    </source>
</evidence>
<feature type="signal peptide" evidence="7">
    <location>
        <begin position="1"/>
        <end position="21"/>
    </location>
</feature>
<sequence>MSARTRLSTALRASVRPVALAGGLMLAGTAAGRPDDPAYYRSLRQASYAPPPAAFGPAWAIAKLGWSVATLRAARTVPGPDRGRLLALAAVDAAVYVSFSYAYFRRRSPVLAAAWTATDAVVTAAALPLLARHDRVAAAALLPQAAWLGLATPVAVHQARANPDPIFGKRFVSL</sequence>
<evidence type="ECO:0000313" key="9">
    <source>
        <dbReference type="Proteomes" id="UP001501074"/>
    </source>
</evidence>
<feature type="transmembrane region" description="Helical" evidence="6">
    <location>
        <begin position="85"/>
        <end position="104"/>
    </location>
</feature>
<comment type="caution">
    <text evidence="8">The sequence shown here is derived from an EMBL/GenBank/DDBJ whole genome shotgun (WGS) entry which is preliminary data.</text>
</comment>
<keyword evidence="7" id="KW-0732">Signal</keyword>
<evidence type="ECO:0000256" key="3">
    <source>
        <dbReference type="ARBA" id="ARBA00022692"/>
    </source>
</evidence>
<dbReference type="InterPro" id="IPR004307">
    <property type="entry name" value="TspO_MBR"/>
</dbReference>
<evidence type="ECO:0000256" key="2">
    <source>
        <dbReference type="ARBA" id="ARBA00007524"/>
    </source>
</evidence>
<evidence type="ECO:0000256" key="1">
    <source>
        <dbReference type="ARBA" id="ARBA00004141"/>
    </source>
</evidence>
<gene>
    <name evidence="8" type="ORF">GCM10022223_66200</name>
</gene>
<evidence type="ECO:0000256" key="5">
    <source>
        <dbReference type="ARBA" id="ARBA00023136"/>
    </source>
</evidence>
<dbReference type="InterPro" id="IPR038330">
    <property type="entry name" value="TspO/MBR-related_sf"/>
</dbReference>
<dbReference type="Proteomes" id="UP001501074">
    <property type="component" value="Unassembled WGS sequence"/>
</dbReference>
<evidence type="ECO:0000256" key="4">
    <source>
        <dbReference type="ARBA" id="ARBA00022989"/>
    </source>
</evidence>
<dbReference type="EMBL" id="BAAAZO010000012">
    <property type="protein sequence ID" value="GAA3638048.1"/>
    <property type="molecule type" value="Genomic_DNA"/>
</dbReference>
<dbReference type="Gene3D" id="1.20.1260.100">
    <property type="entry name" value="TspO/MBR protein"/>
    <property type="match status" value="1"/>
</dbReference>
<keyword evidence="3 6" id="KW-0812">Transmembrane</keyword>
<keyword evidence="5 6" id="KW-0472">Membrane</keyword>